<name>A0A2T7P7H3_POMCA</name>
<dbReference type="PANTHER" id="PTHR14963:SF7">
    <property type="entry name" value="RHO GTPASE-ACTIVATING PROTEIN 19"/>
    <property type="match status" value="1"/>
</dbReference>
<keyword evidence="1" id="KW-0343">GTPase activation</keyword>
<dbReference type="GO" id="GO:0005737">
    <property type="term" value="C:cytoplasm"/>
    <property type="evidence" value="ECO:0007669"/>
    <property type="project" value="TreeGrafter"/>
</dbReference>
<evidence type="ECO:0000256" key="2">
    <source>
        <dbReference type="SAM" id="MobiDB-lite"/>
    </source>
</evidence>
<dbReference type="OrthoDB" id="10061772at2759"/>
<evidence type="ECO:0000256" key="1">
    <source>
        <dbReference type="ARBA" id="ARBA00022468"/>
    </source>
</evidence>
<comment type="caution">
    <text evidence="4">The sequence shown here is derived from an EMBL/GenBank/DDBJ whole genome shotgun (WGS) entry which is preliminary data.</text>
</comment>
<dbReference type="SMART" id="SM00324">
    <property type="entry name" value="RhoGAP"/>
    <property type="match status" value="1"/>
</dbReference>
<dbReference type="GO" id="GO:0005096">
    <property type="term" value="F:GTPase activator activity"/>
    <property type="evidence" value="ECO:0007669"/>
    <property type="project" value="UniProtKB-KW"/>
</dbReference>
<dbReference type="Pfam" id="PF00620">
    <property type="entry name" value="RhoGAP"/>
    <property type="match status" value="1"/>
</dbReference>
<dbReference type="InterPro" id="IPR008936">
    <property type="entry name" value="Rho_GTPase_activation_prot"/>
</dbReference>
<evidence type="ECO:0000313" key="4">
    <source>
        <dbReference type="EMBL" id="PVD29370.1"/>
    </source>
</evidence>
<sequence>MFSTASMSTLHVKESERLHNVGVLQGLVPGKVSELCLMHLSRLLDLDGDKFQALAMKNKAPSRKPFLGSPFRKKYRPVSHVDGVPTESVSHIYRLITFLSKPQIIKEEGLFRKTGNISRQRFLKEWLLSRCEDLSMGCCSPNHFTAHDCANVLKTLLAELPNPLLTERHFEAYRQANEFKARGLPDASRRQLKVVQLLMLLLPRENVVLVELLMSLLYQVCQEPSNKMTATALATMFAPHLLCSRKLDPEEFQKEAAIATEAVTFMIEHAPDLFKVPPELDRDIHSYLDTLKIESDDGQLTPLSTPKGKAESPVHTVVAYACQVKSEDSNANSDTQVALAELYAHMQSMPECSQKKKLLRKFNHNVLTPQSKGKHTRSKTLGSSLKKLKNLSGFSRHKHLLSISSDEGTPWGLIPIGIEEQVTDGATIITCKNTLAARSSSSMRSLITEDDVATSSSVAGDAPTPRGRRQKRQQQIPTSGDCTPPKQDCKETEHQESTPSCSIGSRGKANSKCKLRESPLPCSENEISYLQVDLHQEKLPLYVRQLAVSPVKLRNRICRSPKGALMKKGDWVRSFHFIVSKFCLEELSLPVSVQSVCCRTLVLDVHRAWYCLPQHWKPHCDDGSLNTTCDISLEIPHSRHVLLYALSDTSHDKSVETSFSECASVDTVNDTPLEKSADLFLST</sequence>
<proteinExistence type="predicted"/>
<dbReference type="Gene3D" id="1.10.555.10">
    <property type="entry name" value="Rho GTPase activation protein"/>
    <property type="match status" value="1"/>
</dbReference>
<keyword evidence="5" id="KW-1185">Reference proteome</keyword>
<dbReference type="GO" id="GO:0007165">
    <property type="term" value="P:signal transduction"/>
    <property type="evidence" value="ECO:0007669"/>
    <property type="project" value="InterPro"/>
</dbReference>
<dbReference type="AlphaFoldDB" id="A0A2T7P7H3"/>
<dbReference type="EMBL" id="PZQS01000005">
    <property type="protein sequence ID" value="PVD29370.1"/>
    <property type="molecule type" value="Genomic_DNA"/>
</dbReference>
<gene>
    <name evidence="4" type="ORF">C0Q70_08621</name>
</gene>
<feature type="region of interest" description="Disordered" evidence="2">
    <location>
        <begin position="449"/>
        <end position="509"/>
    </location>
</feature>
<dbReference type="PROSITE" id="PS50238">
    <property type="entry name" value="RHOGAP"/>
    <property type="match status" value="1"/>
</dbReference>
<dbReference type="GO" id="GO:0051056">
    <property type="term" value="P:regulation of small GTPase mediated signal transduction"/>
    <property type="evidence" value="ECO:0007669"/>
    <property type="project" value="TreeGrafter"/>
</dbReference>
<reference evidence="4 5" key="1">
    <citation type="submission" date="2018-04" db="EMBL/GenBank/DDBJ databases">
        <title>The genome of golden apple snail Pomacea canaliculata provides insight into stress tolerance and invasive adaptation.</title>
        <authorList>
            <person name="Liu C."/>
            <person name="Liu B."/>
            <person name="Ren Y."/>
            <person name="Zhang Y."/>
            <person name="Wang H."/>
            <person name="Li S."/>
            <person name="Jiang F."/>
            <person name="Yin L."/>
            <person name="Zhang G."/>
            <person name="Qian W."/>
            <person name="Fan W."/>
        </authorList>
    </citation>
    <scope>NUCLEOTIDE SEQUENCE [LARGE SCALE GENOMIC DNA]</scope>
    <source>
        <strain evidence="4">SZHN2017</strain>
        <tissue evidence="4">Muscle</tissue>
    </source>
</reference>
<feature type="domain" description="Rho-GAP" evidence="3">
    <location>
        <begin position="79"/>
        <end position="274"/>
    </location>
</feature>
<feature type="compositionally biased region" description="Basic and acidic residues" evidence="2">
    <location>
        <begin position="487"/>
        <end position="496"/>
    </location>
</feature>
<evidence type="ECO:0000259" key="3">
    <source>
        <dbReference type="PROSITE" id="PS50238"/>
    </source>
</evidence>
<accession>A0A2T7P7H3</accession>
<dbReference type="PANTHER" id="PTHR14963">
    <property type="entry name" value="RHO GTPASE ACTIVATING PROTEIN 18,19-RELATED"/>
    <property type="match status" value="1"/>
</dbReference>
<dbReference type="InterPro" id="IPR000198">
    <property type="entry name" value="RhoGAP_dom"/>
</dbReference>
<evidence type="ECO:0000313" key="5">
    <source>
        <dbReference type="Proteomes" id="UP000245119"/>
    </source>
</evidence>
<dbReference type="STRING" id="400727.A0A2T7P7H3"/>
<dbReference type="Proteomes" id="UP000245119">
    <property type="component" value="Linkage Group LG5"/>
</dbReference>
<dbReference type="SUPFAM" id="SSF48350">
    <property type="entry name" value="GTPase activation domain, GAP"/>
    <property type="match status" value="1"/>
</dbReference>
<organism evidence="4 5">
    <name type="scientific">Pomacea canaliculata</name>
    <name type="common">Golden apple snail</name>
    <dbReference type="NCBI Taxonomy" id="400727"/>
    <lineage>
        <taxon>Eukaryota</taxon>
        <taxon>Metazoa</taxon>
        <taxon>Spiralia</taxon>
        <taxon>Lophotrochozoa</taxon>
        <taxon>Mollusca</taxon>
        <taxon>Gastropoda</taxon>
        <taxon>Caenogastropoda</taxon>
        <taxon>Architaenioglossa</taxon>
        <taxon>Ampullarioidea</taxon>
        <taxon>Ampullariidae</taxon>
        <taxon>Pomacea</taxon>
    </lineage>
</organism>
<protein>
    <recommendedName>
        <fullName evidence="3">Rho-GAP domain-containing protein</fullName>
    </recommendedName>
</protein>